<dbReference type="GO" id="GO:0016308">
    <property type="term" value="F:1-phosphatidylinositol-4-phosphate 5-kinase activity"/>
    <property type="evidence" value="ECO:0007669"/>
    <property type="project" value="TreeGrafter"/>
</dbReference>
<dbReference type="EMBL" id="MLQL01000030">
    <property type="protein sequence ID" value="OQE15829.1"/>
    <property type="molecule type" value="Genomic_DNA"/>
</dbReference>
<keyword evidence="6" id="KW-1185">Reference proteome</keyword>
<keyword evidence="1" id="KW-0547">Nucleotide-binding</keyword>
<feature type="domain" description="PIPK" evidence="4">
    <location>
        <begin position="1"/>
        <end position="337"/>
    </location>
</feature>
<dbReference type="InterPro" id="IPR002498">
    <property type="entry name" value="PInositol-4-P-4/5-kinase_core"/>
</dbReference>
<protein>
    <recommendedName>
        <fullName evidence="4">PIPK domain-containing protein</fullName>
    </recommendedName>
</protein>
<dbReference type="OrthoDB" id="70770at2759"/>
<dbReference type="InterPro" id="IPR023610">
    <property type="entry name" value="PInositol-4/5-P-5/4-kinase"/>
</dbReference>
<organism evidence="5 6">
    <name type="scientific">Penicillium flavigenum</name>
    <dbReference type="NCBI Taxonomy" id="254877"/>
    <lineage>
        <taxon>Eukaryota</taxon>
        <taxon>Fungi</taxon>
        <taxon>Dikarya</taxon>
        <taxon>Ascomycota</taxon>
        <taxon>Pezizomycotina</taxon>
        <taxon>Eurotiomycetes</taxon>
        <taxon>Eurotiomycetidae</taxon>
        <taxon>Eurotiales</taxon>
        <taxon>Aspergillaceae</taxon>
        <taxon>Penicillium</taxon>
    </lineage>
</organism>
<dbReference type="GO" id="GO:0005886">
    <property type="term" value="C:plasma membrane"/>
    <property type="evidence" value="ECO:0007669"/>
    <property type="project" value="TreeGrafter"/>
</dbReference>
<dbReference type="AlphaFoldDB" id="A0A1V6SQ90"/>
<keyword evidence="3" id="KW-1133">Transmembrane helix</keyword>
<dbReference type="Gene3D" id="3.30.810.10">
    <property type="entry name" value="2-Layer Sandwich"/>
    <property type="match status" value="1"/>
</dbReference>
<dbReference type="PROSITE" id="PS51455">
    <property type="entry name" value="PIPK"/>
    <property type="match status" value="1"/>
</dbReference>
<dbReference type="SUPFAM" id="SSF56104">
    <property type="entry name" value="SAICAR synthase-like"/>
    <property type="match status" value="1"/>
</dbReference>
<sequence length="480" mass="53996">MGNTRRESALTKSIQSGLLREPDKCKKTAWGRFLAFFTVRRIRLVRCELELFARLRKEIWRFDEDEYKASFRTSSQPPLKMMGDMGYSGSTFFSSLDGHFVIKSLPRRFEHTFFQADLLEPYYYYMRDHPDSVLVWITDYILSPYVTLGTLFGCTPAHHIVMENILLGKAEDPNGEQWETYDLKPIDYFYPERDLIPEPLVSEETLNKLADTFNDKLHLWKKDYDAFMQSLEADTKFLGEANAVDYSLFLVRMPASSKPAILGRPSPWREGLPSADGKWKYRAVILDFFWARHKFHAQALSGAVQTFNVVGRKGPMSITTTAGEYREKFLTMSPLIAPQSHVAPGNFATATATFGFTRNIATSLSVVIGGVVFQHSMQAHATTLTSVLGDETAAHFDGSSAEANVGLVASLPVHQRNAVRGAYVASLRSMWILYVCVAAVGLLASLMVNKKSLEGPADRKSNGPVSESLQSHELQQLTQR</sequence>
<dbReference type="Proteomes" id="UP000191342">
    <property type="component" value="Unassembled WGS sequence"/>
</dbReference>
<keyword evidence="3" id="KW-0812">Transmembrane</keyword>
<dbReference type="GO" id="GO:0046854">
    <property type="term" value="P:phosphatidylinositol phosphate biosynthetic process"/>
    <property type="evidence" value="ECO:0007669"/>
    <property type="project" value="TreeGrafter"/>
</dbReference>
<dbReference type="Pfam" id="PF01504">
    <property type="entry name" value="PIP5K"/>
    <property type="match status" value="1"/>
</dbReference>
<evidence type="ECO:0000256" key="1">
    <source>
        <dbReference type="PROSITE-ProRule" id="PRU00781"/>
    </source>
</evidence>
<keyword evidence="1" id="KW-0418">Kinase</keyword>
<dbReference type="InterPro" id="IPR027484">
    <property type="entry name" value="PInositol-4-P-5-kinase_N"/>
</dbReference>
<feature type="compositionally biased region" description="Polar residues" evidence="2">
    <location>
        <begin position="463"/>
        <end position="480"/>
    </location>
</feature>
<dbReference type="PANTHER" id="PTHR23086">
    <property type="entry name" value="PHOSPHATIDYLINOSITOL-4-PHOSPHATE 5-KINASE"/>
    <property type="match status" value="1"/>
</dbReference>
<evidence type="ECO:0000256" key="2">
    <source>
        <dbReference type="SAM" id="MobiDB-lite"/>
    </source>
</evidence>
<proteinExistence type="predicted"/>
<dbReference type="InterPro" id="IPR027483">
    <property type="entry name" value="PInositol-4-P-4/5-kinase_C_sf"/>
</dbReference>
<comment type="caution">
    <text evidence="5">The sequence shown here is derived from an EMBL/GenBank/DDBJ whole genome shotgun (WGS) entry which is preliminary data.</text>
</comment>
<evidence type="ECO:0000313" key="5">
    <source>
        <dbReference type="EMBL" id="OQE15829.1"/>
    </source>
</evidence>
<accession>A0A1V6SQ90</accession>
<dbReference type="Gene3D" id="3.30.800.10">
    <property type="entry name" value="Phosphatidylinositol Phosphate Kinase II Beta"/>
    <property type="match status" value="1"/>
</dbReference>
<evidence type="ECO:0000259" key="4">
    <source>
        <dbReference type="PROSITE" id="PS51455"/>
    </source>
</evidence>
<keyword evidence="3" id="KW-0472">Membrane</keyword>
<evidence type="ECO:0000313" key="6">
    <source>
        <dbReference type="Proteomes" id="UP000191342"/>
    </source>
</evidence>
<evidence type="ECO:0000256" key="3">
    <source>
        <dbReference type="SAM" id="Phobius"/>
    </source>
</evidence>
<feature type="region of interest" description="Disordered" evidence="2">
    <location>
        <begin position="454"/>
        <end position="480"/>
    </location>
</feature>
<feature type="transmembrane region" description="Helical" evidence="3">
    <location>
        <begin position="431"/>
        <end position="449"/>
    </location>
</feature>
<dbReference type="GO" id="GO:0005524">
    <property type="term" value="F:ATP binding"/>
    <property type="evidence" value="ECO:0007669"/>
    <property type="project" value="UniProtKB-UniRule"/>
</dbReference>
<name>A0A1V6SQ90_9EURO</name>
<gene>
    <name evidence="5" type="ORF">PENFLA_c030G06980</name>
</gene>
<keyword evidence="1" id="KW-0067">ATP-binding</keyword>
<keyword evidence="1" id="KW-0808">Transferase</keyword>
<dbReference type="PANTHER" id="PTHR23086:SF126">
    <property type="entry name" value="PIPK DOMAIN-CONTAINING PROTEIN"/>
    <property type="match status" value="1"/>
</dbReference>
<reference evidence="6" key="1">
    <citation type="journal article" date="2017" name="Nat. Microbiol.">
        <title>Global analysis of biosynthetic gene clusters reveals vast potential of secondary metabolite production in Penicillium species.</title>
        <authorList>
            <person name="Nielsen J.C."/>
            <person name="Grijseels S."/>
            <person name="Prigent S."/>
            <person name="Ji B."/>
            <person name="Dainat J."/>
            <person name="Nielsen K.F."/>
            <person name="Frisvad J.C."/>
            <person name="Workman M."/>
            <person name="Nielsen J."/>
        </authorList>
    </citation>
    <scope>NUCLEOTIDE SEQUENCE [LARGE SCALE GENOMIC DNA]</scope>
    <source>
        <strain evidence="6">IBT 14082</strain>
    </source>
</reference>
<dbReference type="SMART" id="SM00330">
    <property type="entry name" value="PIPKc"/>
    <property type="match status" value="1"/>
</dbReference>